<evidence type="ECO:0000313" key="2">
    <source>
        <dbReference type="Proteomes" id="UP000322899"/>
    </source>
</evidence>
<protein>
    <submittedName>
        <fullName evidence="1">Uncharacterized protein</fullName>
    </submittedName>
</protein>
<dbReference type="EMBL" id="VLTO01000047">
    <property type="protein sequence ID" value="KAA0172494.1"/>
    <property type="molecule type" value="Genomic_DNA"/>
</dbReference>
<reference evidence="1 2" key="1">
    <citation type="submission" date="2019-07" db="EMBL/GenBank/DDBJ databases">
        <title>Genomes of Cafeteria roenbergensis.</title>
        <authorList>
            <person name="Fischer M.G."/>
            <person name="Hackl T."/>
            <person name="Roman M."/>
        </authorList>
    </citation>
    <scope>NUCLEOTIDE SEQUENCE [LARGE SCALE GENOMIC DNA]</scope>
    <source>
        <strain evidence="1 2">E4-10P</strain>
    </source>
</reference>
<comment type="caution">
    <text evidence="1">The sequence shown here is derived from an EMBL/GenBank/DDBJ whole genome shotgun (WGS) entry which is preliminary data.</text>
</comment>
<accession>A0A5A8E617</accession>
<evidence type="ECO:0000313" key="1">
    <source>
        <dbReference type="EMBL" id="KAA0172494.1"/>
    </source>
</evidence>
<sequence>MRLARQLELGSLVLFTDSKSVAKQLATMPASVAPCDGSQAHSPKRLAMDAAVALEAAGCRTTVQWVPRSQNKAHRLAARALEAGRRR</sequence>
<dbReference type="AlphaFoldDB" id="A0A5A8E617"/>
<dbReference type="Gene3D" id="3.30.420.10">
    <property type="entry name" value="Ribonuclease H-like superfamily/Ribonuclease H"/>
    <property type="match status" value="1"/>
</dbReference>
<dbReference type="GO" id="GO:0003676">
    <property type="term" value="F:nucleic acid binding"/>
    <property type="evidence" value="ECO:0007669"/>
    <property type="project" value="InterPro"/>
</dbReference>
<gene>
    <name evidence="1" type="ORF">FNF27_05969</name>
</gene>
<dbReference type="Proteomes" id="UP000322899">
    <property type="component" value="Unassembled WGS sequence"/>
</dbReference>
<proteinExistence type="predicted"/>
<dbReference type="InterPro" id="IPR036397">
    <property type="entry name" value="RNaseH_sf"/>
</dbReference>
<name>A0A5A8E617_CAFRO</name>
<organism evidence="1 2">
    <name type="scientific">Cafeteria roenbergensis</name>
    <name type="common">Marine flagellate</name>
    <dbReference type="NCBI Taxonomy" id="33653"/>
    <lineage>
        <taxon>Eukaryota</taxon>
        <taxon>Sar</taxon>
        <taxon>Stramenopiles</taxon>
        <taxon>Bigyra</taxon>
        <taxon>Opalozoa</taxon>
        <taxon>Bicosoecida</taxon>
        <taxon>Cafeteriaceae</taxon>
        <taxon>Cafeteria</taxon>
    </lineage>
</organism>